<protein>
    <submittedName>
        <fullName evidence="1">Granaticin polyketide synthase bifunctional cyclase/dehydratase</fullName>
    </submittedName>
</protein>
<dbReference type="EMBL" id="FZMO01000171">
    <property type="protein sequence ID" value="SNQ48494.1"/>
    <property type="molecule type" value="Genomic_DNA"/>
</dbReference>
<reference evidence="1 2" key="1">
    <citation type="submission" date="2017-06" db="EMBL/GenBank/DDBJ databases">
        <authorList>
            <person name="Kim H.J."/>
            <person name="Triplett B.A."/>
        </authorList>
    </citation>
    <scope>NUCLEOTIDE SEQUENCE [LARGE SCALE GENOMIC DNA]</scope>
    <source>
        <strain evidence="1">FRACA_ARgP5</strain>
    </source>
</reference>
<proteinExistence type="predicted"/>
<dbReference type="AlphaFoldDB" id="A0A2I2KS53"/>
<dbReference type="Pfam" id="PF10604">
    <property type="entry name" value="Polyketide_cyc2"/>
    <property type="match status" value="2"/>
</dbReference>
<dbReference type="Gene3D" id="3.30.530.20">
    <property type="match status" value="2"/>
</dbReference>
<keyword evidence="2" id="KW-1185">Reference proteome</keyword>
<gene>
    <name evidence="1" type="ORF">FRACA_2520004</name>
</gene>
<dbReference type="CDD" id="cd08861">
    <property type="entry name" value="OtcD1_ARO-CYC_like"/>
    <property type="match status" value="2"/>
</dbReference>
<dbReference type="RefSeq" id="WP_101832163.1">
    <property type="nucleotide sequence ID" value="NZ_FZMO01000171.1"/>
</dbReference>
<dbReference type="Proteomes" id="UP000234331">
    <property type="component" value="Unassembled WGS sequence"/>
</dbReference>
<sequence>MDITMTHSRVVAAPADDLYRLIADVTLWPVIFGPSVHVEHLQRGPREERFQLWALVNGEVHSWISRRELDPDARRVTFRQERSNPPVAGMGGGWSLRPIDDRRTEVVLDHSFSVSEPGARETIRAAVDRNSTEELTALGRVAELGEPVDEIIDTFSDTVVLDGRLPDVYDFVYRSDLWPERLPHVSRVDLTEGDPGIQVMEMDTVTADGSAHTTCSVRVCSPNASIAYKQLVPPSMLLGHSGRWRFAEVDGGVEVTATHTVAIDPAAARAVLGERSTLADARRHLREALGGNGRATLAHAGRHVTATPGLAGPAGSRPGS</sequence>
<evidence type="ECO:0000313" key="1">
    <source>
        <dbReference type="EMBL" id="SNQ48494.1"/>
    </source>
</evidence>
<dbReference type="SUPFAM" id="SSF55961">
    <property type="entry name" value="Bet v1-like"/>
    <property type="match status" value="2"/>
</dbReference>
<organism evidence="1 2">
    <name type="scientific">Frankia canadensis</name>
    <dbReference type="NCBI Taxonomy" id="1836972"/>
    <lineage>
        <taxon>Bacteria</taxon>
        <taxon>Bacillati</taxon>
        <taxon>Actinomycetota</taxon>
        <taxon>Actinomycetes</taxon>
        <taxon>Frankiales</taxon>
        <taxon>Frankiaceae</taxon>
        <taxon>Frankia</taxon>
    </lineage>
</organism>
<name>A0A2I2KS53_9ACTN</name>
<dbReference type="InterPro" id="IPR023393">
    <property type="entry name" value="START-like_dom_sf"/>
</dbReference>
<dbReference type="OrthoDB" id="3419705at2"/>
<evidence type="ECO:0000313" key="2">
    <source>
        <dbReference type="Proteomes" id="UP000234331"/>
    </source>
</evidence>
<dbReference type="InterPro" id="IPR019587">
    <property type="entry name" value="Polyketide_cyclase/dehydratase"/>
</dbReference>
<accession>A0A2I2KS53</accession>